<organism evidence="1 2">
    <name type="scientific">Portunus trituberculatus</name>
    <name type="common">Swimming crab</name>
    <name type="synonym">Neptunus trituberculatus</name>
    <dbReference type="NCBI Taxonomy" id="210409"/>
    <lineage>
        <taxon>Eukaryota</taxon>
        <taxon>Metazoa</taxon>
        <taxon>Ecdysozoa</taxon>
        <taxon>Arthropoda</taxon>
        <taxon>Crustacea</taxon>
        <taxon>Multicrustacea</taxon>
        <taxon>Malacostraca</taxon>
        <taxon>Eumalacostraca</taxon>
        <taxon>Eucarida</taxon>
        <taxon>Decapoda</taxon>
        <taxon>Pleocyemata</taxon>
        <taxon>Brachyura</taxon>
        <taxon>Eubrachyura</taxon>
        <taxon>Portunoidea</taxon>
        <taxon>Portunidae</taxon>
        <taxon>Portuninae</taxon>
        <taxon>Portunus</taxon>
    </lineage>
</organism>
<dbReference type="AlphaFoldDB" id="A0A5B7J356"/>
<gene>
    <name evidence="1" type="ORF">E2C01_086199</name>
</gene>
<name>A0A5B7J356_PORTR</name>
<proteinExistence type="predicted"/>
<keyword evidence="2" id="KW-1185">Reference proteome</keyword>
<reference evidence="1 2" key="1">
    <citation type="submission" date="2019-05" db="EMBL/GenBank/DDBJ databases">
        <title>Another draft genome of Portunus trituberculatus and its Hox gene families provides insights of decapod evolution.</title>
        <authorList>
            <person name="Jeong J.-H."/>
            <person name="Song I."/>
            <person name="Kim S."/>
            <person name="Choi T."/>
            <person name="Kim D."/>
            <person name="Ryu S."/>
            <person name="Kim W."/>
        </authorList>
    </citation>
    <scope>NUCLEOTIDE SEQUENCE [LARGE SCALE GENOMIC DNA]</scope>
    <source>
        <tissue evidence="1">Muscle</tissue>
    </source>
</reference>
<dbReference type="Proteomes" id="UP000324222">
    <property type="component" value="Unassembled WGS sequence"/>
</dbReference>
<comment type="caution">
    <text evidence="1">The sequence shown here is derived from an EMBL/GenBank/DDBJ whole genome shotgun (WGS) entry which is preliminary data.</text>
</comment>
<protein>
    <submittedName>
        <fullName evidence="1">Uncharacterized protein</fullName>
    </submittedName>
</protein>
<accession>A0A5B7J356</accession>
<sequence length="52" mass="6018">MLCLLYIDFCFSLPQNLKNQIMTTNLWVEQVSSRCIFVTLALCHTCTLTLHP</sequence>
<dbReference type="EMBL" id="VSRR010086868">
    <property type="protein sequence ID" value="MPC91180.1"/>
    <property type="molecule type" value="Genomic_DNA"/>
</dbReference>
<evidence type="ECO:0000313" key="1">
    <source>
        <dbReference type="EMBL" id="MPC91180.1"/>
    </source>
</evidence>
<evidence type="ECO:0000313" key="2">
    <source>
        <dbReference type="Proteomes" id="UP000324222"/>
    </source>
</evidence>